<name>A0A833VDW5_9POAL</name>
<evidence type="ECO:0000259" key="1">
    <source>
        <dbReference type="Pfam" id="PF03478"/>
    </source>
</evidence>
<dbReference type="Proteomes" id="UP000623129">
    <property type="component" value="Unassembled WGS sequence"/>
</dbReference>
<dbReference type="OrthoDB" id="642536at2759"/>
<evidence type="ECO:0000313" key="2">
    <source>
        <dbReference type="EMBL" id="KAF3322005.1"/>
    </source>
</evidence>
<proteinExistence type="predicted"/>
<keyword evidence="3" id="KW-1185">Reference proteome</keyword>
<accession>A0A833VDW5</accession>
<dbReference type="EMBL" id="SWLB01000026">
    <property type="protein sequence ID" value="KAF3322005.1"/>
    <property type="molecule type" value="Genomic_DNA"/>
</dbReference>
<protein>
    <recommendedName>
        <fullName evidence="1">KIB1-4 beta-propeller domain-containing protein</fullName>
    </recommendedName>
</protein>
<dbReference type="Pfam" id="PF03478">
    <property type="entry name" value="Beta-prop_KIB1-4"/>
    <property type="match status" value="1"/>
</dbReference>
<organism evidence="2 3">
    <name type="scientific">Carex littledalei</name>
    <dbReference type="NCBI Taxonomy" id="544730"/>
    <lineage>
        <taxon>Eukaryota</taxon>
        <taxon>Viridiplantae</taxon>
        <taxon>Streptophyta</taxon>
        <taxon>Embryophyta</taxon>
        <taxon>Tracheophyta</taxon>
        <taxon>Spermatophyta</taxon>
        <taxon>Magnoliopsida</taxon>
        <taxon>Liliopsida</taxon>
        <taxon>Poales</taxon>
        <taxon>Cyperaceae</taxon>
        <taxon>Cyperoideae</taxon>
        <taxon>Cariceae</taxon>
        <taxon>Carex</taxon>
        <taxon>Carex subgen. Euthyceras</taxon>
    </lineage>
</organism>
<dbReference type="InterPro" id="IPR005174">
    <property type="entry name" value="KIB1-4_b-propeller"/>
</dbReference>
<gene>
    <name evidence="2" type="ORF">FCM35_KLT14221</name>
</gene>
<reference evidence="2" key="1">
    <citation type="submission" date="2020-01" db="EMBL/GenBank/DDBJ databases">
        <title>Genome sequence of Kobresia littledalei, the first chromosome-level genome in the family Cyperaceae.</title>
        <authorList>
            <person name="Qu G."/>
        </authorList>
    </citation>
    <scope>NUCLEOTIDE SEQUENCE</scope>
    <source>
        <strain evidence="2">C.B.Clarke</strain>
        <tissue evidence="2">Leaf</tissue>
    </source>
</reference>
<feature type="domain" description="KIB1-4 beta-propeller" evidence="1">
    <location>
        <begin position="19"/>
        <end position="76"/>
    </location>
</feature>
<comment type="caution">
    <text evidence="2">The sequence shown here is derived from an EMBL/GenBank/DDBJ whole genome shotgun (WGS) entry which is preliminary data.</text>
</comment>
<evidence type="ECO:0000313" key="3">
    <source>
        <dbReference type="Proteomes" id="UP000623129"/>
    </source>
</evidence>
<dbReference type="AlphaFoldDB" id="A0A833VDW5"/>
<sequence>MDHCLECSSFMTKSTLGGYHFSLYRLDYGHWVEMSTIGDQMLFLSKHRGLSMCADGFQGYEGDCIYFFDKIFSKFQLCRYHINAGTTEVVPCPFERGSTWFVPVLDPIELVQN</sequence>